<dbReference type="GO" id="GO:0004222">
    <property type="term" value="F:metalloendopeptidase activity"/>
    <property type="evidence" value="ECO:0007669"/>
    <property type="project" value="InterPro"/>
</dbReference>
<evidence type="ECO:0000256" key="3">
    <source>
        <dbReference type="ARBA" id="ARBA00022801"/>
    </source>
</evidence>
<dbReference type="GO" id="GO:0046872">
    <property type="term" value="F:metal ion binding"/>
    <property type="evidence" value="ECO:0007669"/>
    <property type="project" value="UniProtKB-KW"/>
</dbReference>
<keyword evidence="5 6" id="KW-0482">Metalloprotease</keyword>
<gene>
    <name evidence="9" type="ORF">HGA11_03190</name>
</gene>
<proteinExistence type="inferred from homology"/>
<keyword evidence="1 6" id="KW-0645">Protease</keyword>
<dbReference type="EMBL" id="JAAXPJ010000001">
    <property type="protein sequence ID" value="NKZ09970.1"/>
    <property type="molecule type" value="Genomic_DNA"/>
</dbReference>
<evidence type="ECO:0000256" key="2">
    <source>
        <dbReference type="ARBA" id="ARBA00022723"/>
    </source>
</evidence>
<dbReference type="RefSeq" id="WP_044518544.1">
    <property type="nucleotide sequence ID" value="NZ_HG322951.1"/>
</dbReference>
<evidence type="ECO:0000256" key="4">
    <source>
        <dbReference type="ARBA" id="ARBA00022833"/>
    </source>
</evidence>
<dbReference type="CDD" id="cd07326">
    <property type="entry name" value="M56_BlaR1_MecR1_like"/>
    <property type="match status" value="1"/>
</dbReference>
<keyword evidence="7" id="KW-1133">Transmembrane helix</keyword>
<dbReference type="Proteomes" id="UP000518188">
    <property type="component" value="Unassembled WGS sequence"/>
</dbReference>
<dbReference type="Pfam" id="PF01435">
    <property type="entry name" value="Peptidase_M48"/>
    <property type="match status" value="1"/>
</dbReference>
<comment type="similarity">
    <text evidence="6">Belongs to the peptidase M48 family.</text>
</comment>
<name>A0A7X6RUW7_9MYCO</name>
<dbReference type="InterPro" id="IPR052173">
    <property type="entry name" value="Beta-lactam_resp_regulator"/>
</dbReference>
<feature type="transmembrane region" description="Helical" evidence="7">
    <location>
        <begin position="95"/>
        <end position="114"/>
    </location>
</feature>
<sequence>MNVAAGLLIYSVVMVALAPTLLSALTRGGSAPRFGVAAWLTSVVSVLATWIAIPILVILDVALHGGQRQSLLASCVQFLCDIASGRAGLAAQATMIVVAAALAVAVVAAGMKAARTISRLQSRAHKHAQAVRMVGRPTAQRDVFIVDTDERTAYCVAGAPPAIVVTTGAIAALGGDELQAVLAHERAHLDGHHLKIVTSLRGLAMVFPRVRLMTRAATDVGRLLEMCADDAAVRRHGQHSLLAGLMALAGATPAQALGAADVALLNRAERLALPPAPWMRVGAGAGLFGATTVIALAPVATFVLGVSGLLCR</sequence>
<feature type="transmembrane region" description="Helical" evidence="7">
    <location>
        <begin position="37"/>
        <end position="59"/>
    </location>
</feature>
<evidence type="ECO:0000256" key="1">
    <source>
        <dbReference type="ARBA" id="ARBA00022670"/>
    </source>
</evidence>
<keyword evidence="3 6" id="KW-0378">Hydrolase</keyword>
<accession>A0A7X6RUW7</accession>
<feature type="transmembrane region" description="Helical" evidence="7">
    <location>
        <begin position="7"/>
        <end position="25"/>
    </location>
</feature>
<evidence type="ECO:0000313" key="10">
    <source>
        <dbReference type="Proteomes" id="UP000518188"/>
    </source>
</evidence>
<keyword evidence="2" id="KW-0479">Metal-binding</keyword>
<dbReference type="InterPro" id="IPR001915">
    <property type="entry name" value="Peptidase_M48"/>
</dbReference>
<evidence type="ECO:0000259" key="8">
    <source>
        <dbReference type="Pfam" id="PF01435"/>
    </source>
</evidence>
<keyword evidence="7" id="KW-0812">Transmembrane</keyword>
<comment type="cofactor">
    <cofactor evidence="6">
        <name>Zn(2+)</name>
        <dbReference type="ChEBI" id="CHEBI:29105"/>
    </cofactor>
    <text evidence="6">Binds 1 zinc ion per subunit.</text>
</comment>
<keyword evidence="7" id="KW-0472">Membrane</keyword>
<feature type="transmembrane region" description="Helical" evidence="7">
    <location>
        <begin position="285"/>
        <end position="311"/>
    </location>
</feature>
<evidence type="ECO:0000313" key="9">
    <source>
        <dbReference type="EMBL" id="NKZ09970.1"/>
    </source>
</evidence>
<evidence type="ECO:0000256" key="5">
    <source>
        <dbReference type="ARBA" id="ARBA00023049"/>
    </source>
</evidence>
<dbReference type="PANTHER" id="PTHR34978">
    <property type="entry name" value="POSSIBLE SENSOR-TRANSDUCER PROTEIN BLAR"/>
    <property type="match status" value="1"/>
</dbReference>
<reference evidence="9 10" key="1">
    <citation type="submission" date="2020-04" db="EMBL/GenBank/DDBJ databases">
        <title>MicrobeNet Type strains.</title>
        <authorList>
            <person name="Nicholson A.C."/>
        </authorList>
    </citation>
    <scope>NUCLEOTIDE SEQUENCE [LARGE SCALE GENOMIC DNA]</scope>
    <source>
        <strain evidence="9 10">ATCC 700731</strain>
    </source>
</reference>
<feature type="domain" description="Peptidase M48" evidence="8">
    <location>
        <begin position="119"/>
        <end position="200"/>
    </location>
</feature>
<dbReference type="GO" id="GO:0006508">
    <property type="term" value="P:proteolysis"/>
    <property type="evidence" value="ECO:0007669"/>
    <property type="project" value="UniProtKB-KW"/>
</dbReference>
<dbReference type="Gene3D" id="3.30.2010.10">
    <property type="entry name" value="Metalloproteases ('zincins'), catalytic domain"/>
    <property type="match status" value="1"/>
</dbReference>
<dbReference type="PANTHER" id="PTHR34978:SF3">
    <property type="entry name" value="SLR0241 PROTEIN"/>
    <property type="match status" value="1"/>
</dbReference>
<protein>
    <submittedName>
        <fullName evidence="9">M56 family metallopeptidase</fullName>
    </submittedName>
</protein>
<evidence type="ECO:0000256" key="7">
    <source>
        <dbReference type="SAM" id="Phobius"/>
    </source>
</evidence>
<organism evidence="9 10">
    <name type="scientific">Mycolicibacterium septicum DSM 44393</name>
    <dbReference type="NCBI Taxonomy" id="1341646"/>
    <lineage>
        <taxon>Bacteria</taxon>
        <taxon>Bacillati</taxon>
        <taxon>Actinomycetota</taxon>
        <taxon>Actinomycetes</taxon>
        <taxon>Mycobacteriales</taxon>
        <taxon>Mycobacteriaceae</taxon>
        <taxon>Mycolicibacterium</taxon>
    </lineage>
</organism>
<comment type="caution">
    <text evidence="9">The sequence shown here is derived from an EMBL/GenBank/DDBJ whole genome shotgun (WGS) entry which is preliminary data.</text>
</comment>
<keyword evidence="4 6" id="KW-0862">Zinc</keyword>
<dbReference type="AlphaFoldDB" id="A0A7X6RUW7"/>
<feature type="transmembrane region" description="Helical" evidence="7">
    <location>
        <begin position="241"/>
        <end position="265"/>
    </location>
</feature>
<evidence type="ECO:0000256" key="6">
    <source>
        <dbReference type="RuleBase" id="RU003983"/>
    </source>
</evidence>